<keyword evidence="3" id="KW-0966">Cell projection</keyword>
<accession>A0ABN9TAS0</accession>
<evidence type="ECO:0000256" key="5">
    <source>
        <dbReference type="SAM" id="MobiDB-lite"/>
    </source>
</evidence>
<keyword evidence="8" id="KW-1185">Reference proteome</keyword>
<name>A0ABN9TAS0_9DINO</name>
<evidence type="ECO:0000313" key="8">
    <source>
        <dbReference type="Proteomes" id="UP001189429"/>
    </source>
</evidence>
<feature type="compositionally biased region" description="Basic and acidic residues" evidence="5">
    <location>
        <begin position="154"/>
        <end position="163"/>
    </location>
</feature>
<feature type="coiled-coil region" evidence="4">
    <location>
        <begin position="341"/>
        <end position="468"/>
    </location>
</feature>
<keyword evidence="2 4" id="KW-0175">Coiled coil</keyword>
<gene>
    <name evidence="7" type="ORF">PCOR1329_LOCUS37293</name>
</gene>
<evidence type="ECO:0000256" key="4">
    <source>
        <dbReference type="SAM" id="Coils"/>
    </source>
</evidence>
<feature type="non-terminal residue" evidence="7">
    <location>
        <position position="1"/>
    </location>
</feature>
<evidence type="ECO:0000256" key="1">
    <source>
        <dbReference type="ARBA" id="ARBA00004138"/>
    </source>
</evidence>
<evidence type="ECO:0000256" key="2">
    <source>
        <dbReference type="ARBA" id="ARBA00023054"/>
    </source>
</evidence>
<feature type="compositionally biased region" description="Polar residues" evidence="5">
    <location>
        <begin position="119"/>
        <end position="128"/>
    </location>
</feature>
<comment type="caution">
    <text evidence="7">The sequence shown here is derived from an EMBL/GenBank/DDBJ whole genome shotgun (WGS) entry which is preliminary data.</text>
</comment>
<feature type="compositionally biased region" description="Low complexity" evidence="5">
    <location>
        <begin position="22"/>
        <end position="56"/>
    </location>
</feature>
<sequence length="521" mass="57589">APADAEAPPEPSAPAEAEAEAADGAGEPQDPAGPAEAEAPEGAAEGVADAGALEGAPQIDEEGAAPPEALDGTAPPAAQEGGAGEPGELGEAGEASEDAVGGAEGAEELAPGDGDAQDASLNQASASVDPQDGLEAEGGVDSAMLPPGAEDEEGSRRPSRREVGDEEGDEDLDEEQLAELEALEDEEEEEEVEEEPKVDPMIELREKLDELIDLKERAKQRQKELQARVLQRRTQEKAYDAAEKQSEGKVTDHKYENALQNVHKVRLKLRLQQVKAARMSDMLKGQLETKRQKAIECRDSFQEFKRQVAKHAEYARTGRKIPDKIIQEVEEFELDKDDAEVEEVRGSNISLKNRLAKLEQLLRKKDDELAANLHVIDFEQLKIENQTLNEKIEDLRSRRARRKKTIVTVQIITHMREKVQFVQQEYEVLKRELAQLDQDDLAAQRELVAKTKHERDDHRSEYAKLRQQTGITNSENLAKDYEQRAEHIKTLKDDIGALKKRHSQMAQFIKKAEAANTALTM</sequence>
<evidence type="ECO:0000313" key="7">
    <source>
        <dbReference type="EMBL" id="CAK0842460.1"/>
    </source>
</evidence>
<dbReference type="InterPro" id="IPR025254">
    <property type="entry name" value="CCDC113/CCDC96_CC"/>
</dbReference>
<feature type="domain" description="CCDC113/CCDC96 coiled-coil" evidence="6">
    <location>
        <begin position="336"/>
        <end position="510"/>
    </location>
</feature>
<feature type="region of interest" description="Disordered" evidence="5">
    <location>
        <begin position="1"/>
        <end position="203"/>
    </location>
</feature>
<comment type="subcellular location">
    <subcellularLocation>
        <location evidence="1">Cell projection</location>
        <location evidence="1">Cilium</location>
    </subcellularLocation>
</comment>
<dbReference type="EMBL" id="CAUYUJ010014522">
    <property type="protein sequence ID" value="CAK0842460.1"/>
    <property type="molecule type" value="Genomic_DNA"/>
</dbReference>
<protein>
    <recommendedName>
        <fullName evidence="6">CCDC113/CCDC96 coiled-coil domain-containing protein</fullName>
    </recommendedName>
</protein>
<proteinExistence type="predicted"/>
<organism evidence="7 8">
    <name type="scientific">Prorocentrum cordatum</name>
    <dbReference type="NCBI Taxonomy" id="2364126"/>
    <lineage>
        <taxon>Eukaryota</taxon>
        <taxon>Sar</taxon>
        <taxon>Alveolata</taxon>
        <taxon>Dinophyceae</taxon>
        <taxon>Prorocentrales</taxon>
        <taxon>Prorocentraceae</taxon>
        <taxon>Prorocentrum</taxon>
    </lineage>
</organism>
<dbReference type="Pfam" id="PF13870">
    <property type="entry name" value="CCDC113_CCDC96_CC"/>
    <property type="match status" value="1"/>
</dbReference>
<dbReference type="PANTHER" id="PTHR15654">
    <property type="entry name" value="COILED-COIL DOMAIN-CONTAINING PROTEIN 113-RELATED"/>
    <property type="match status" value="1"/>
</dbReference>
<dbReference type="InterPro" id="IPR051885">
    <property type="entry name" value="CC_CF"/>
</dbReference>
<reference evidence="7" key="1">
    <citation type="submission" date="2023-10" db="EMBL/GenBank/DDBJ databases">
        <authorList>
            <person name="Chen Y."/>
            <person name="Shah S."/>
            <person name="Dougan E. K."/>
            <person name="Thang M."/>
            <person name="Chan C."/>
        </authorList>
    </citation>
    <scope>NUCLEOTIDE SEQUENCE [LARGE SCALE GENOMIC DNA]</scope>
</reference>
<feature type="compositionally biased region" description="Acidic residues" evidence="5">
    <location>
        <begin position="164"/>
        <end position="194"/>
    </location>
</feature>
<evidence type="ECO:0000259" key="6">
    <source>
        <dbReference type="Pfam" id="PF13870"/>
    </source>
</evidence>
<dbReference type="PANTHER" id="PTHR15654:SF1">
    <property type="entry name" value="COILED-COIL DOMAIN-CONTAINING PROTEIN 96"/>
    <property type="match status" value="1"/>
</dbReference>
<evidence type="ECO:0000256" key="3">
    <source>
        <dbReference type="ARBA" id="ARBA00023273"/>
    </source>
</evidence>
<dbReference type="Proteomes" id="UP001189429">
    <property type="component" value="Unassembled WGS sequence"/>
</dbReference>